<evidence type="ECO:0000313" key="3">
    <source>
        <dbReference type="Proteomes" id="UP001529340"/>
    </source>
</evidence>
<protein>
    <submittedName>
        <fullName evidence="2">Serine hydrolase</fullName>
    </submittedName>
</protein>
<dbReference type="RefSeq" id="WP_289607742.1">
    <property type="nucleotide sequence ID" value="NZ_JAUDCG010000023.1"/>
</dbReference>
<keyword evidence="3" id="KW-1185">Reference proteome</keyword>
<dbReference type="GO" id="GO:0016787">
    <property type="term" value="F:hydrolase activity"/>
    <property type="evidence" value="ECO:0007669"/>
    <property type="project" value="UniProtKB-KW"/>
</dbReference>
<accession>A0ABT7UCY6</accession>
<dbReference type="SUPFAM" id="SSF56601">
    <property type="entry name" value="beta-lactamase/transpeptidase-like"/>
    <property type="match status" value="1"/>
</dbReference>
<name>A0ABT7UCY6_9FIRM</name>
<dbReference type="Proteomes" id="UP001529340">
    <property type="component" value="Unassembled WGS sequence"/>
</dbReference>
<dbReference type="InterPro" id="IPR012338">
    <property type="entry name" value="Beta-lactam/transpept-like"/>
</dbReference>
<evidence type="ECO:0000313" key="2">
    <source>
        <dbReference type="EMBL" id="MDM8157260.1"/>
    </source>
</evidence>
<feature type="domain" description="Beta-lactamase class A catalytic" evidence="1">
    <location>
        <begin position="2"/>
        <end position="192"/>
    </location>
</feature>
<gene>
    <name evidence="2" type="ORF">QUV96_06370</name>
</gene>
<reference evidence="2 3" key="1">
    <citation type="submission" date="2023-06" db="EMBL/GenBank/DDBJ databases">
        <title>Identification and characterization of horizontal gene transfer across gut microbiota members of farm animals based on homology search.</title>
        <authorList>
            <person name="Schwarzerova J."/>
            <person name="Nykrynova M."/>
            <person name="Jureckova K."/>
            <person name="Cejkova D."/>
            <person name="Rychlik I."/>
        </authorList>
    </citation>
    <scope>NUCLEOTIDE SEQUENCE [LARGE SCALE GENOMIC DNA]</scope>
    <source>
        <strain evidence="2 3">ET39</strain>
    </source>
</reference>
<keyword evidence="2" id="KW-0378">Hydrolase</keyword>
<dbReference type="EMBL" id="JAUDCG010000023">
    <property type="protein sequence ID" value="MDM8157260.1"/>
    <property type="molecule type" value="Genomic_DNA"/>
</dbReference>
<organism evidence="2 3">
    <name type="scientific">Amedibacillus dolichus</name>
    <dbReference type="NCBI Taxonomy" id="31971"/>
    <lineage>
        <taxon>Bacteria</taxon>
        <taxon>Bacillati</taxon>
        <taxon>Bacillota</taxon>
        <taxon>Erysipelotrichia</taxon>
        <taxon>Erysipelotrichales</taxon>
        <taxon>Erysipelotrichaceae</taxon>
        <taxon>Amedibacillus</taxon>
    </lineage>
</organism>
<dbReference type="InterPro" id="IPR000871">
    <property type="entry name" value="Beta-lactam_class-A"/>
</dbReference>
<reference evidence="2 3" key="3">
    <citation type="submission" date="2023-06" db="EMBL/GenBank/DDBJ databases">
        <authorList>
            <person name="Zeman M."/>
            <person name="Kubasova T."/>
            <person name="Jahodarova E."/>
            <person name="Nykrynova M."/>
            <person name="Rychlik I."/>
        </authorList>
    </citation>
    <scope>NUCLEOTIDE SEQUENCE [LARGE SCALE GENOMIC DNA]</scope>
    <source>
        <strain evidence="2 3">ET39</strain>
    </source>
</reference>
<dbReference type="PANTHER" id="PTHR35333:SF3">
    <property type="entry name" value="BETA-LACTAMASE-TYPE TRANSPEPTIDASE FOLD CONTAINING PROTEIN"/>
    <property type="match status" value="1"/>
</dbReference>
<sequence length="223" mass="24948">MTTHERFTKDAQMNVTAASVYKLPLAMLYYEKIAEGEVSEQTLYTYEASHYEQGGPMSLRYSVGDQIELGELLEALIIESDHTAGHILYENLGGWPAFKQAITKYSGTPQSDEFFSYDNVLNADYVGDVLGYLCAHEEEYAQLIDDLKEAMPGEYLESVIQPETAQKYGLYDVYRNVAGIVYGEHPYSIAIFSSLGESGSRVIGEINAICYEYFNGVSWEAPA</sequence>
<dbReference type="Gene3D" id="3.40.710.10">
    <property type="entry name" value="DD-peptidase/beta-lactamase superfamily"/>
    <property type="match status" value="1"/>
</dbReference>
<comment type="caution">
    <text evidence="2">The sequence shown here is derived from an EMBL/GenBank/DDBJ whole genome shotgun (WGS) entry which is preliminary data.</text>
</comment>
<dbReference type="PANTHER" id="PTHR35333">
    <property type="entry name" value="BETA-LACTAMASE"/>
    <property type="match status" value="1"/>
</dbReference>
<dbReference type="Pfam" id="PF13354">
    <property type="entry name" value="Beta-lactamase2"/>
    <property type="match status" value="1"/>
</dbReference>
<reference evidence="3" key="2">
    <citation type="submission" date="2023-06" db="EMBL/GenBank/DDBJ databases">
        <title>Identification and characterization of horizontal gene transfer across gut microbiota members of farm animals based on homology search.</title>
        <authorList>
            <person name="Zeman M."/>
            <person name="Kubasova T."/>
            <person name="Jahodarova E."/>
            <person name="Nykrynova M."/>
            <person name="Rychlik I."/>
        </authorList>
    </citation>
    <scope>NUCLEOTIDE SEQUENCE [LARGE SCALE GENOMIC DNA]</scope>
    <source>
        <strain evidence="3">ET39</strain>
    </source>
</reference>
<dbReference type="InterPro" id="IPR045155">
    <property type="entry name" value="Beta-lactam_cat"/>
</dbReference>
<proteinExistence type="predicted"/>
<evidence type="ECO:0000259" key="1">
    <source>
        <dbReference type="Pfam" id="PF13354"/>
    </source>
</evidence>